<dbReference type="EMBL" id="AFQF01001134">
    <property type="protein sequence ID" value="EGU86199.1"/>
    <property type="molecule type" value="Genomic_DNA"/>
</dbReference>
<accession>F9FA53</accession>
<sequence>MWMDCEITGLLEGEILGDLDTCGTTFVHCINSVSLNHSKSQSDQLQIITSPSAYQICIAQYYLHMFPATSKPRYAVAARKWRFSSNPAA</sequence>
<proteinExistence type="predicted"/>
<comment type="caution">
    <text evidence="1">The sequence shown here is derived from an EMBL/GenBank/DDBJ whole genome shotgun (WGS) entry which is preliminary data.</text>
</comment>
<reference evidence="1" key="1">
    <citation type="journal article" date="2012" name="Mol. Plant Microbe Interact.">
        <title>A highly conserved effector in Fusarium oxysporum is required for full virulence on Arabidopsis.</title>
        <authorList>
            <person name="Thatcher L.F."/>
            <person name="Gardiner D.M."/>
            <person name="Kazan K."/>
            <person name="Manners J."/>
        </authorList>
    </citation>
    <scope>NUCLEOTIDE SEQUENCE [LARGE SCALE GENOMIC DNA]</scope>
    <source>
        <strain evidence="1">Fo5176</strain>
    </source>
</reference>
<organism evidence="1">
    <name type="scientific">Fusarium oxysporum (strain Fo5176)</name>
    <name type="common">Fusarium vascular wilt</name>
    <dbReference type="NCBI Taxonomy" id="660025"/>
    <lineage>
        <taxon>Eukaryota</taxon>
        <taxon>Fungi</taxon>
        <taxon>Dikarya</taxon>
        <taxon>Ascomycota</taxon>
        <taxon>Pezizomycotina</taxon>
        <taxon>Sordariomycetes</taxon>
        <taxon>Hypocreomycetidae</taxon>
        <taxon>Hypocreales</taxon>
        <taxon>Nectriaceae</taxon>
        <taxon>Fusarium</taxon>
        <taxon>Fusarium oxysporum species complex</taxon>
    </lineage>
</organism>
<protein>
    <submittedName>
        <fullName evidence="1">Uncharacterized protein</fullName>
    </submittedName>
</protein>
<name>F9FA53_FUSOF</name>
<gene>
    <name evidence="1" type="ORF">FOXB_03278</name>
</gene>
<dbReference type="AlphaFoldDB" id="F9FA53"/>
<evidence type="ECO:0000313" key="1">
    <source>
        <dbReference type="EMBL" id="EGU86199.1"/>
    </source>
</evidence>